<sequence>QWAPIKTPESALSKETSKYFPVDLKKTKLKRGEMRTRQNENLPEVCGHLDERTGKRKVVPEEVREKPAVISLYNKYMNGVDVNDQYRSYYPVRAQSKKWWKYLAWFHFTKLPD</sequence>
<evidence type="ECO:0000313" key="2">
    <source>
        <dbReference type="EMBL" id="CAB4007566.1"/>
    </source>
</evidence>
<reference evidence="2" key="1">
    <citation type="submission" date="2020-04" db="EMBL/GenBank/DDBJ databases">
        <authorList>
            <person name="Alioto T."/>
            <person name="Alioto T."/>
            <person name="Gomez Garrido J."/>
        </authorList>
    </citation>
    <scope>NUCLEOTIDE SEQUENCE</scope>
    <source>
        <strain evidence="2">A484AB</strain>
    </source>
</reference>
<proteinExistence type="predicted"/>
<protein>
    <recommendedName>
        <fullName evidence="1">PiggyBac transposable element-derived protein domain-containing protein</fullName>
    </recommendedName>
</protein>
<feature type="non-terminal residue" evidence="2">
    <location>
        <position position="113"/>
    </location>
</feature>
<dbReference type="EMBL" id="CACRXK020005836">
    <property type="protein sequence ID" value="CAB4007566.1"/>
    <property type="molecule type" value="Genomic_DNA"/>
</dbReference>
<organism evidence="2 3">
    <name type="scientific">Paramuricea clavata</name>
    <name type="common">Red gorgonian</name>
    <name type="synonym">Violescent sea-whip</name>
    <dbReference type="NCBI Taxonomy" id="317549"/>
    <lineage>
        <taxon>Eukaryota</taxon>
        <taxon>Metazoa</taxon>
        <taxon>Cnidaria</taxon>
        <taxon>Anthozoa</taxon>
        <taxon>Octocorallia</taxon>
        <taxon>Malacalcyonacea</taxon>
        <taxon>Plexauridae</taxon>
        <taxon>Paramuricea</taxon>
    </lineage>
</organism>
<dbReference type="InterPro" id="IPR029526">
    <property type="entry name" value="PGBD"/>
</dbReference>
<dbReference type="AlphaFoldDB" id="A0A6S7HRA4"/>
<name>A0A6S7HRA4_PARCT</name>
<dbReference type="Pfam" id="PF13843">
    <property type="entry name" value="DDE_Tnp_1_7"/>
    <property type="match status" value="1"/>
</dbReference>
<feature type="domain" description="PiggyBac transposable element-derived protein" evidence="1">
    <location>
        <begin position="54"/>
        <end position="106"/>
    </location>
</feature>
<evidence type="ECO:0000313" key="3">
    <source>
        <dbReference type="Proteomes" id="UP001152795"/>
    </source>
</evidence>
<dbReference type="OrthoDB" id="6740508at2759"/>
<dbReference type="Proteomes" id="UP001152795">
    <property type="component" value="Unassembled WGS sequence"/>
</dbReference>
<comment type="caution">
    <text evidence="2">The sequence shown here is derived from an EMBL/GenBank/DDBJ whole genome shotgun (WGS) entry which is preliminary data.</text>
</comment>
<gene>
    <name evidence="2" type="ORF">PACLA_8A087075</name>
</gene>
<accession>A0A6S7HRA4</accession>
<evidence type="ECO:0000259" key="1">
    <source>
        <dbReference type="Pfam" id="PF13843"/>
    </source>
</evidence>
<keyword evidence="3" id="KW-1185">Reference proteome</keyword>